<keyword evidence="2" id="KW-1185">Reference proteome</keyword>
<dbReference type="EMBL" id="JAOVZR010000004">
    <property type="protein sequence ID" value="MCY0150888.1"/>
    <property type="molecule type" value="Genomic_DNA"/>
</dbReference>
<gene>
    <name evidence="1" type="ORF">OEG84_25110</name>
</gene>
<dbReference type="Proteomes" id="UP001073227">
    <property type="component" value="Unassembled WGS sequence"/>
</dbReference>
<proteinExistence type="predicted"/>
<evidence type="ECO:0008006" key="3">
    <source>
        <dbReference type="Google" id="ProtNLM"/>
    </source>
</evidence>
<accession>A0ABT3ZGW9</accession>
<sequence>MAEDWNAVAVDVAAGLIEAGTTATIIRAGTPTGPAHNPTPYACTVVYDQWRADQIDGTLIQRGDLKILVAASDLAITPTPADTFKDGDGKEYAIINVTPLQPAGVAVMYEIQARG</sequence>
<protein>
    <recommendedName>
        <fullName evidence="3">Head-to-tail stopper</fullName>
    </recommendedName>
</protein>
<organism evidence="1 2">
    <name type="scientific">Hoeflea algicola</name>
    <dbReference type="NCBI Taxonomy" id="2983763"/>
    <lineage>
        <taxon>Bacteria</taxon>
        <taxon>Pseudomonadati</taxon>
        <taxon>Pseudomonadota</taxon>
        <taxon>Alphaproteobacteria</taxon>
        <taxon>Hyphomicrobiales</taxon>
        <taxon>Rhizobiaceae</taxon>
        <taxon>Hoeflea</taxon>
    </lineage>
</organism>
<evidence type="ECO:0000313" key="1">
    <source>
        <dbReference type="EMBL" id="MCY0150888.1"/>
    </source>
</evidence>
<comment type="caution">
    <text evidence="1">The sequence shown here is derived from an EMBL/GenBank/DDBJ whole genome shotgun (WGS) entry which is preliminary data.</text>
</comment>
<reference evidence="1" key="1">
    <citation type="submission" date="2022-10" db="EMBL/GenBank/DDBJ databases">
        <title>Hoeflea sp. G2-23, isolated from marine algae.</title>
        <authorList>
            <person name="Kristyanto S."/>
            <person name="Kim J.M."/>
            <person name="Jeon C.O."/>
        </authorList>
    </citation>
    <scope>NUCLEOTIDE SEQUENCE</scope>
    <source>
        <strain evidence="1">G2-23</strain>
    </source>
</reference>
<name>A0ABT3ZGW9_9HYPH</name>
<dbReference type="RefSeq" id="WP_267656628.1">
    <property type="nucleotide sequence ID" value="NZ_JAOVZR010000004.1"/>
</dbReference>
<evidence type="ECO:0000313" key="2">
    <source>
        <dbReference type="Proteomes" id="UP001073227"/>
    </source>
</evidence>